<proteinExistence type="predicted"/>
<evidence type="ECO:0000313" key="1">
    <source>
        <dbReference type="EMBL" id="PPR97480.1"/>
    </source>
</evidence>
<protein>
    <submittedName>
        <fullName evidence="1">Uncharacterized protein</fullName>
    </submittedName>
</protein>
<dbReference type="AlphaFoldDB" id="A0A2P5X2B7"/>
<gene>
    <name evidence="1" type="ORF">GOBAR_AA23187</name>
</gene>
<organism evidence="1 2">
    <name type="scientific">Gossypium barbadense</name>
    <name type="common">Sea Island cotton</name>
    <name type="synonym">Hibiscus barbadensis</name>
    <dbReference type="NCBI Taxonomy" id="3634"/>
    <lineage>
        <taxon>Eukaryota</taxon>
        <taxon>Viridiplantae</taxon>
        <taxon>Streptophyta</taxon>
        <taxon>Embryophyta</taxon>
        <taxon>Tracheophyta</taxon>
        <taxon>Spermatophyta</taxon>
        <taxon>Magnoliopsida</taxon>
        <taxon>eudicotyledons</taxon>
        <taxon>Gunneridae</taxon>
        <taxon>Pentapetalae</taxon>
        <taxon>rosids</taxon>
        <taxon>malvids</taxon>
        <taxon>Malvales</taxon>
        <taxon>Malvaceae</taxon>
        <taxon>Malvoideae</taxon>
        <taxon>Gossypium</taxon>
    </lineage>
</organism>
<name>A0A2P5X2B7_GOSBA</name>
<evidence type="ECO:0000313" key="2">
    <source>
        <dbReference type="Proteomes" id="UP000239757"/>
    </source>
</evidence>
<reference evidence="1 2" key="1">
    <citation type="submission" date="2015-01" db="EMBL/GenBank/DDBJ databases">
        <title>Genome of allotetraploid Gossypium barbadense reveals genomic plasticity and fiber elongation in cotton evolution.</title>
        <authorList>
            <person name="Chen X."/>
            <person name="Liu X."/>
            <person name="Zhao B."/>
            <person name="Zheng H."/>
            <person name="Hu Y."/>
            <person name="Lu G."/>
            <person name="Yang C."/>
            <person name="Chen J."/>
            <person name="Shan C."/>
            <person name="Zhang L."/>
            <person name="Zhou Y."/>
            <person name="Wang L."/>
            <person name="Guo W."/>
            <person name="Bai Y."/>
            <person name="Ruan J."/>
            <person name="Shangguan X."/>
            <person name="Mao Y."/>
            <person name="Jiang J."/>
            <person name="Zhu Y."/>
            <person name="Lei J."/>
            <person name="Kang H."/>
            <person name="Chen S."/>
            <person name="He X."/>
            <person name="Wang R."/>
            <person name="Wang Y."/>
            <person name="Chen J."/>
            <person name="Wang L."/>
            <person name="Yu S."/>
            <person name="Wang B."/>
            <person name="Wei J."/>
            <person name="Song S."/>
            <person name="Lu X."/>
            <person name="Gao Z."/>
            <person name="Gu W."/>
            <person name="Deng X."/>
            <person name="Ma D."/>
            <person name="Wang S."/>
            <person name="Liang W."/>
            <person name="Fang L."/>
            <person name="Cai C."/>
            <person name="Zhu X."/>
            <person name="Zhou B."/>
            <person name="Zhang Y."/>
            <person name="Chen Z."/>
            <person name="Xu S."/>
            <person name="Zhu R."/>
            <person name="Wang S."/>
            <person name="Zhang T."/>
            <person name="Zhao G."/>
        </authorList>
    </citation>
    <scope>NUCLEOTIDE SEQUENCE [LARGE SCALE GENOMIC DNA]</scope>
    <source>
        <strain evidence="2">cv. Xinhai21</strain>
        <tissue evidence="1">Leaf</tissue>
    </source>
</reference>
<dbReference type="Proteomes" id="UP000239757">
    <property type="component" value="Unassembled WGS sequence"/>
</dbReference>
<dbReference type="EMBL" id="KZ665851">
    <property type="protein sequence ID" value="PPR97480.1"/>
    <property type="molecule type" value="Genomic_DNA"/>
</dbReference>
<accession>A0A2P5X2B7</accession>
<sequence>MEHVVDAMVSIARGKGKQQRTGLVCKYVHRQQTAAPARESRVGSSSRAQDMVRELLLVVRSYGTRWVWRLRLTVEQKYGEFRRMV</sequence>